<dbReference type="RefSeq" id="XP_013790054.1">
    <property type="nucleotide sequence ID" value="XM_013934600.1"/>
</dbReference>
<dbReference type="PROSITE" id="PS50157">
    <property type="entry name" value="ZINC_FINGER_C2H2_2"/>
    <property type="match status" value="3"/>
</dbReference>
<dbReference type="Pfam" id="PF00096">
    <property type="entry name" value="zf-C2H2"/>
    <property type="match status" value="2"/>
</dbReference>
<feature type="domain" description="C2H2-type" evidence="8">
    <location>
        <begin position="95"/>
        <end position="122"/>
    </location>
</feature>
<dbReference type="PANTHER" id="PTHR24394:SF44">
    <property type="entry name" value="ZINC FINGER PROTEIN 271-LIKE"/>
    <property type="match status" value="1"/>
</dbReference>
<dbReference type="Proteomes" id="UP000694941">
    <property type="component" value="Unplaced"/>
</dbReference>
<evidence type="ECO:0000256" key="3">
    <source>
        <dbReference type="ARBA" id="ARBA00022737"/>
    </source>
</evidence>
<sequence length="192" mass="21841">VSTVLELYTVTCPHCDEVLSGNQTLYALRDHIRVAHKELQEPSDKKEETKHVCSKCSFSFLDKSHLEKHELIHTESDKEQKQVNSDDVSSSLRKYKCLECGKAFKFKHHLKEHVRIHSGEKPFSCPNCKKRFSHSGSYSSHMTSRKCLIVHSKVRKLDTKPLTICGTNQKSSAQACQSTVLELVALLKNTCQ</sequence>
<keyword evidence="6" id="KW-0539">Nucleus</keyword>
<dbReference type="Gene3D" id="3.30.160.60">
    <property type="entry name" value="Classic Zinc Finger"/>
    <property type="match status" value="3"/>
</dbReference>
<keyword evidence="5" id="KW-0862">Zinc</keyword>
<keyword evidence="4 7" id="KW-0863">Zinc-finger</keyword>
<gene>
    <name evidence="10" type="primary">LOC106473910</name>
</gene>
<evidence type="ECO:0000256" key="2">
    <source>
        <dbReference type="ARBA" id="ARBA00022723"/>
    </source>
</evidence>
<name>A0ABM1BWJ7_LIMPO</name>
<proteinExistence type="predicted"/>
<dbReference type="GeneID" id="106473910"/>
<accession>A0ABM1BWJ7</accession>
<feature type="domain" description="C2H2-type" evidence="8">
    <location>
        <begin position="123"/>
        <end position="156"/>
    </location>
</feature>
<protein>
    <submittedName>
        <fullName evidence="10">Zinc finger E-box-binding homeobox 1-like</fullName>
    </submittedName>
</protein>
<keyword evidence="9" id="KW-1185">Reference proteome</keyword>
<evidence type="ECO:0000313" key="10">
    <source>
        <dbReference type="RefSeq" id="XP_013790054.1"/>
    </source>
</evidence>
<reference evidence="10" key="1">
    <citation type="submission" date="2025-08" db="UniProtKB">
        <authorList>
            <consortium name="RefSeq"/>
        </authorList>
    </citation>
    <scope>IDENTIFICATION</scope>
    <source>
        <tissue evidence="10">Muscle</tissue>
    </source>
</reference>
<evidence type="ECO:0000256" key="1">
    <source>
        <dbReference type="ARBA" id="ARBA00004123"/>
    </source>
</evidence>
<dbReference type="InterPro" id="IPR036236">
    <property type="entry name" value="Znf_C2H2_sf"/>
</dbReference>
<dbReference type="PANTHER" id="PTHR24394">
    <property type="entry name" value="ZINC FINGER PROTEIN"/>
    <property type="match status" value="1"/>
</dbReference>
<evidence type="ECO:0000313" key="9">
    <source>
        <dbReference type="Proteomes" id="UP000694941"/>
    </source>
</evidence>
<evidence type="ECO:0000256" key="7">
    <source>
        <dbReference type="PROSITE-ProRule" id="PRU00042"/>
    </source>
</evidence>
<evidence type="ECO:0000256" key="4">
    <source>
        <dbReference type="ARBA" id="ARBA00022771"/>
    </source>
</evidence>
<organism evidence="9 10">
    <name type="scientific">Limulus polyphemus</name>
    <name type="common">Atlantic horseshoe crab</name>
    <dbReference type="NCBI Taxonomy" id="6850"/>
    <lineage>
        <taxon>Eukaryota</taxon>
        <taxon>Metazoa</taxon>
        <taxon>Ecdysozoa</taxon>
        <taxon>Arthropoda</taxon>
        <taxon>Chelicerata</taxon>
        <taxon>Merostomata</taxon>
        <taxon>Xiphosura</taxon>
        <taxon>Limulidae</taxon>
        <taxon>Limulus</taxon>
    </lineage>
</organism>
<evidence type="ECO:0000256" key="6">
    <source>
        <dbReference type="ARBA" id="ARBA00023242"/>
    </source>
</evidence>
<feature type="non-terminal residue" evidence="10">
    <location>
        <position position="1"/>
    </location>
</feature>
<dbReference type="PROSITE" id="PS00028">
    <property type="entry name" value="ZINC_FINGER_C2H2_1"/>
    <property type="match status" value="2"/>
</dbReference>
<keyword evidence="3" id="KW-0677">Repeat</keyword>
<dbReference type="SMART" id="SM00355">
    <property type="entry name" value="ZnF_C2H2"/>
    <property type="match status" value="4"/>
</dbReference>
<evidence type="ECO:0000256" key="5">
    <source>
        <dbReference type="ARBA" id="ARBA00022833"/>
    </source>
</evidence>
<evidence type="ECO:0000259" key="8">
    <source>
        <dbReference type="PROSITE" id="PS50157"/>
    </source>
</evidence>
<keyword evidence="2" id="KW-0479">Metal-binding</keyword>
<dbReference type="SUPFAM" id="SSF57667">
    <property type="entry name" value="beta-beta-alpha zinc fingers"/>
    <property type="match status" value="2"/>
</dbReference>
<feature type="domain" description="C2H2-type" evidence="8">
    <location>
        <begin position="51"/>
        <end position="78"/>
    </location>
</feature>
<comment type="subcellular location">
    <subcellularLocation>
        <location evidence="1">Nucleus</location>
    </subcellularLocation>
</comment>
<dbReference type="InterPro" id="IPR013087">
    <property type="entry name" value="Znf_C2H2_type"/>
</dbReference>